<dbReference type="PANTHER" id="PTHR37984">
    <property type="entry name" value="PROTEIN CBG26694"/>
    <property type="match status" value="1"/>
</dbReference>
<sequence length="111" mass="12774">MGAVLSQIDDEKNEYPVLYLSKKFSEAGKKYCTCEKECAGIVWALRKLHCYLDGQNFTVQTDHNPLVWLRSNASTNPRLMRWALALQPYDFEVVHREGVLNKNADVLSRIL</sequence>
<dbReference type="OrthoDB" id="6415283at2759"/>
<dbReference type="InterPro" id="IPR043502">
    <property type="entry name" value="DNA/RNA_pol_sf"/>
</dbReference>
<dbReference type="SUPFAM" id="SSF56672">
    <property type="entry name" value="DNA/RNA polymerases"/>
    <property type="match status" value="1"/>
</dbReference>
<evidence type="ECO:0000256" key="3">
    <source>
        <dbReference type="ARBA" id="ARBA00022722"/>
    </source>
</evidence>
<dbReference type="GO" id="GO:0003964">
    <property type="term" value="F:RNA-directed DNA polymerase activity"/>
    <property type="evidence" value="ECO:0007669"/>
    <property type="project" value="UniProtKB-KW"/>
</dbReference>
<dbReference type="GO" id="GO:0016787">
    <property type="term" value="F:hydrolase activity"/>
    <property type="evidence" value="ECO:0007669"/>
    <property type="project" value="UniProtKB-KW"/>
</dbReference>
<evidence type="ECO:0000256" key="5">
    <source>
        <dbReference type="ARBA" id="ARBA00022801"/>
    </source>
</evidence>
<dbReference type="InterPro" id="IPR041373">
    <property type="entry name" value="RT_RNaseH"/>
</dbReference>
<dbReference type="CDD" id="cd09274">
    <property type="entry name" value="RNase_HI_RT_Ty3"/>
    <property type="match status" value="1"/>
</dbReference>
<name>A0A4Y2JBL4_ARAVE</name>
<evidence type="ECO:0000256" key="4">
    <source>
        <dbReference type="ARBA" id="ARBA00022759"/>
    </source>
</evidence>
<gene>
    <name evidence="8" type="primary">pol_285</name>
    <name evidence="8" type="ORF">AVEN_212454_1</name>
</gene>
<dbReference type="Proteomes" id="UP000499080">
    <property type="component" value="Unassembled WGS sequence"/>
</dbReference>
<keyword evidence="2" id="KW-0548">Nucleotidyltransferase</keyword>
<dbReference type="PANTHER" id="PTHR37984:SF5">
    <property type="entry name" value="PROTEIN NYNRIN-LIKE"/>
    <property type="match status" value="1"/>
</dbReference>
<keyword evidence="9" id="KW-1185">Reference proteome</keyword>
<feature type="domain" description="Reverse transcriptase RNase H-like" evidence="7">
    <location>
        <begin position="1"/>
        <end position="89"/>
    </location>
</feature>
<accession>A0A4Y2JBL4</accession>
<evidence type="ECO:0000256" key="1">
    <source>
        <dbReference type="ARBA" id="ARBA00022679"/>
    </source>
</evidence>
<keyword evidence="4" id="KW-0255">Endonuclease</keyword>
<comment type="caution">
    <text evidence="8">The sequence shown here is derived from an EMBL/GenBank/DDBJ whole genome shotgun (WGS) entry which is preliminary data.</text>
</comment>
<keyword evidence="6" id="KW-0695">RNA-directed DNA polymerase</keyword>
<reference evidence="8 9" key="1">
    <citation type="journal article" date="2019" name="Sci. Rep.">
        <title>Orb-weaving spider Araneus ventricosus genome elucidates the spidroin gene catalogue.</title>
        <authorList>
            <person name="Kono N."/>
            <person name="Nakamura H."/>
            <person name="Ohtoshi R."/>
            <person name="Moran D.A.P."/>
            <person name="Shinohara A."/>
            <person name="Yoshida Y."/>
            <person name="Fujiwara M."/>
            <person name="Mori M."/>
            <person name="Tomita M."/>
            <person name="Arakawa K."/>
        </authorList>
    </citation>
    <scope>NUCLEOTIDE SEQUENCE [LARGE SCALE GENOMIC DNA]</scope>
</reference>
<dbReference type="Pfam" id="PF17917">
    <property type="entry name" value="RT_RNaseH"/>
    <property type="match status" value="1"/>
</dbReference>
<dbReference type="GO" id="GO:0004519">
    <property type="term" value="F:endonuclease activity"/>
    <property type="evidence" value="ECO:0007669"/>
    <property type="project" value="UniProtKB-KW"/>
</dbReference>
<dbReference type="Gene3D" id="3.10.20.370">
    <property type="match status" value="1"/>
</dbReference>
<dbReference type="EMBL" id="BGPR01003400">
    <property type="protein sequence ID" value="GBM87671.1"/>
    <property type="molecule type" value="Genomic_DNA"/>
</dbReference>
<keyword evidence="3" id="KW-0540">Nuclease</keyword>
<evidence type="ECO:0000256" key="2">
    <source>
        <dbReference type="ARBA" id="ARBA00022695"/>
    </source>
</evidence>
<dbReference type="AlphaFoldDB" id="A0A4Y2JBL4"/>
<protein>
    <submittedName>
        <fullName evidence="8">Retrovirus-related Pol polyprotein from transposon 17.6</fullName>
    </submittedName>
</protein>
<evidence type="ECO:0000259" key="7">
    <source>
        <dbReference type="Pfam" id="PF17917"/>
    </source>
</evidence>
<dbReference type="InterPro" id="IPR050951">
    <property type="entry name" value="Retrovirus_Pol_polyprotein"/>
</dbReference>
<evidence type="ECO:0000256" key="6">
    <source>
        <dbReference type="ARBA" id="ARBA00022918"/>
    </source>
</evidence>
<proteinExistence type="predicted"/>
<evidence type="ECO:0000313" key="9">
    <source>
        <dbReference type="Proteomes" id="UP000499080"/>
    </source>
</evidence>
<evidence type="ECO:0000313" key="8">
    <source>
        <dbReference type="EMBL" id="GBM87671.1"/>
    </source>
</evidence>
<keyword evidence="5" id="KW-0378">Hydrolase</keyword>
<organism evidence="8 9">
    <name type="scientific">Araneus ventricosus</name>
    <name type="common">Orbweaver spider</name>
    <name type="synonym">Epeira ventricosa</name>
    <dbReference type="NCBI Taxonomy" id="182803"/>
    <lineage>
        <taxon>Eukaryota</taxon>
        <taxon>Metazoa</taxon>
        <taxon>Ecdysozoa</taxon>
        <taxon>Arthropoda</taxon>
        <taxon>Chelicerata</taxon>
        <taxon>Arachnida</taxon>
        <taxon>Araneae</taxon>
        <taxon>Araneomorphae</taxon>
        <taxon>Entelegynae</taxon>
        <taxon>Araneoidea</taxon>
        <taxon>Araneidae</taxon>
        <taxon>Araneus</taxon>
    </lineage>
</organism>
<keyword evidence="1" id="KW-0808">Transferase</keyword>